<accession>A0A9W3AM91</accession>
<evidence type="ECO:0000313" key="27">
    <source>
        <dbReference type="RefSeq" id="XP_055888359.1"/>
    </source>
</evidence>
<gene>
    <name evidence="27 28 29" type="primary">LOC106060634</name>
</gene>
<dbReference type="InterPro" id="IPR035699">
    <property type="entry name" value="AAA_6"/>
</dbReference>
<dbReference type="Pfam" id="PF17852">
    <property type="entry name" value="Dynein_AAA_lid"/>
    <property type="match status" value="1"/>
</dbReference>
<dbReference type="InterPro" id="IPR026983">
    <property type="entry name" value="DHC"/>
</dbReference>
<evidence type="ECO:0000256" key="10">
    <source>
        <dbReference type="ARBA" id="ARBA00023054"/>
    </source>
</evidence>
<organism evidence="26 29">
    <name type="scientific">Biomphalaria glabrata</name>
    <name type="common">Bloodfluke planorb</name>
    <name type="synonym">Freshwater snail</name>
    <dbReference type="NCBI Taxonomy" id="6526"/>
    <lineage>
        <taxon>Eukaryota</taxon>
        <taxon>Metazoa</taxon>
        <taxon>Spiralia</taxon>
        <taxon>Lophotrochozoa</taxon>
        <taxon>Mollusca</taxon>
        <taxon>Gastropoda</taxon>
        <taxon>Heterobranchia</taxon>
        <taxon>Euthyneura</taxon>
        <taxon>Panpulmonata</taxon>
        <taxon>Hygrophila</taxon>
        <taxon>Lymnaeoidea</taxon>
        <taxon>Planorbidae</taxon>
        <taxon>Biomphalaria</taxon>
    </lineage>
</organism>
<dbReference type="FunFam" id="1.20.920.30:FF:000005">
    <property type="entry name" value="Dynein, axonemal, heavy chain 2"/>
    <property type="match status" value="1"/>
</dbReference>
<evidence type="ECO:0000259" key="17">
    <source>
        <dbReference type="Pfam" id="PF08393"/>
    </source>
</evidence>
<evidence type="ECO:0000256" key="7">
    <source>
        <dbReference type="ARBA" id="ARBA00022840"/>
    </source>
</evidence>
<feature type="coiled-coil region" evidence="15">
    <location>
        <begin position="3008"/>
        <end position="3077"/>
    </location>
</feature>
<feature type="domain" description="Dynein heavy chain coiled coil stalk" evidence="19">
    <location>
        <begin position="2779"/>
        <end position="3124"/>
    </location>
</feature>
<evidence type="ECO:0000256" key="8">
    <source>
        <dbReference type="ARBA" id="ARBA00022846"/>
    </source>
</evidence>
<dbReference type="Pfam" id="PF18199">
    <property type="entry name" value="Dynein_C"/>
    <property type="match status" value="1"/>
</dbReference>
<proteinExistence type="inferred from homology"/>
<feature type="domain" description="Dynein heavy chain ATP-binding dynein motor region" evidence="21">
    <location>
        <begin position="3152"/>
        <end position="3373"/>
    </location>
</feature>
<evidence type="ECO:0000256" key="12">
    <source>
        <dbReference type="ARBA" id="ARBA00023175"/>
    </source>
</evidence>
<dbReference type="FunFam" id="1.10.472.130:FF:000006">
    <property type="entry name" value="Dynein axonemal heavy chain 1"/>
    <property type="match status" value="1"/>
</dbReference>
<evidence type="ECO:0000256" key="4">
    <source>
        <dbReference type="ARBA" id="ARBA00022490"/>
    </source>
</evidence>
<dbReference type="Pfam" id="PF18198">
    <property type="entry name" value="AAA_lid_11"/>
    <property type="match status" value="1"/>
</dbReference>
<evidence type="ECO:0000313" key="29">
    <source>
        <dbReference type="RefSeq" id="XP_055888361.1"/>
    </source>
</evidence>
<evidence type="ECO:0000259" key="23">
    <source>
        <dbReference type="Pfam" id="PF17857"/>
    </source>
</evidence>
<keyword evidence="8" id="KW-0282">Flagellum</keyword>
<feature type="domain" description="Dynein heavy chain hydrolytic ATP-binding dynein motor region" evidence="18">
    <location>
        <begin position="1501"/>
        <end position="1827"/>
    </location>
</feature>
<dbReference type="PANTHER" id="PTHR22878">
    <property type="entry name" value="DYNEIN HEAVY CHAIN 6, AXONEMAL-LIKE-RELATED"/>
    <property type="match status" value="1"/>
</dbReference>
<evidence type="ECO:0000259" key="18">
    <source>
        <dbReference type="Pfam" id="PF12774"/>
    </source>
</evidence>
<keyword evidence="9" id="KW-0243">Dynein</keyword>
<dbReference type="Pfam" id="PF12774">
    <property type="entry name" value="AAA_6"/>
    <property type="match status" value="1"/>
</dbReference>
<dbReference type="FunFam" id="3.20.180.20:FF:000003">
    <property type="entry name" value="Dynein heavy chain 12, axonemal"/>
    <property type="match status" value="1"/>
</dbReference>
<dbReference type="InterPro" id="IPR024317">
    <property type="entry name" value="Dynein_heavy_chain_D4_dom"/>
</dbReference>
<dbReference type="Proteomes" id="UP001165740">
    <property type="component" value="Chromosome 6"/>
</dbReference>
<dbReference type="InterPro" id="IPR027417">
    <property type="entry name" value="P-loop_NTPase"/>
</dbReference>
<dbReference type="GO" id="GO:0005524">
    <property type="term" value="F:ATP binding"/>
    <property type="evidence" value="ECO:0007669"/>
    <property type="project" value="UniProtKB-KW"/>
</dbReference>
<evidence type="ECO:0000256" key="9">
    <source>
        <dbReference type="ARBA" id="ARBA00023017"/>
    </source>
</evidence>
<dbReference type="FunFam" id="1.20.58.1120:FF:000001">
    <property type="entry name" value="dynein heavy chain 2, axonemal"/>
    <property type="match status" value="1"/>
</dbReference>
<dbReference type="Pfam" id="PF17857">
    <property type="entry name" value="AAA_lid_1"/>
    <property type="match status" value="1"/>
</dbReference>
<dbReference type="InterPro" id="IPR043157">
    <property type="entry name" value="Dynein_AAA1S"/>
</dbReference>
<dbReference type="Gene3D" id="3.20.180.20">
    <property type="entry name" value="Dynein heavy chain, N-terminal domain 2"/>
    <property type="match status" value="1"/>
</dbReference>
<dbReference type="InterPro" id="IPR042222">
    <property type="entry name" value="Dynein_2_N"/>
</dbReference>
<evidence type="ECO:0000259" key="16">
    <source>
        <dbReference type="Pfam" id="PF03028"/>
    </source>
</evidence>
<dbReference type="FunFam" id="3.40.50.300:FF:000223">
    <property type="entry name" value="Dynein heavy chain 3, axonemal"/>
    <property type="match status" value="1"/>
</dbReference>
<evidence type="ECO:0000256" key="1">
    <source>
        <dbReference type="ARBA" id="ARBA00004230"/>
    </source>
</evidence>
<feature type="domain" description="Dynein heavy chain region D6 P-loop" evidence="16">
    <location>
        <begin position="3617"/>
        <end position="3730"/>
    </location>
</feature>
<dbReference type="Gene3D" id="1.20.920.20">
    <property type="match status" value="1"/>
</dbReference>
<keyword evidence="11" id="KW-0969">Cilium</keyword>
<dbReference type="Gene3D" id="1.10.287.2620">
    <property type="match status" value="1"/>
</dbReference>
<dbReference type="FunFam" id="3.40.50.300:FF:000063">
    <property type="entry name" value="dynein heavy chain 6, axonemal"/>
    <property type="match status" value="1"/>
</dbReference>
<keyword evidence="10 15" id="KW-0175">Coiled coil</keyword>
<evidence type="ECO:0000259" key="20">
    <source>
        <dbReference type="Pfam" id="PF12780"/>
    </source>
</evidence>
<dbReference type="Gene3D" id="1.20.920.30">
    <property type="match status" value="1"/>
</dbReference>
<evidence type="ECO:0000256" key="3">
    <source>
        <dbReference type="ARBA" id="ARBA00008887"/>
    </source>
</evidence>
<dbReference type="RefSeq" id="XP_055888361.1">
    <property type="nucleotide sequence ID" value="XM_056032386.1"/>
</dbReference>
<dbReference type="Gene3D" id="1.10.8.1220">
    <property type="match status" value="1"/>
</dbReference>
<dbReference type="GO" id="GO:0005874">
    <property type="term" value="C:microtubule"/>
    <property type="evidence" value="ECO:0007669"/>
    <property type="project" value="UniProtKB-KW"/>
</dbReference>
<dbReference type="Pfam" id="PF03028">
    <property type="entry name" value="Dynein_heavy"/>
    <property type="match status" value="1"/>
</dbReference>
<feature type="domain" description="Dynein heavy chain AAA 5 extension" evidence="22">
    <location>
        <begin position="1995"/>
        <end position="2118"/>
    </location>
</feature>
<dbReference type="Gene3D" id="1.20.1270.280">
    <property type="match status" value="1"/>
</dbReference>
<dbReference type="RefSeq" id="XP_055888360.1">
    <property type="nucleotide sequence ID" value="XM_056032385.1"/>
</dbReference>
<dbReference type="GeneID" id="106060634"/>
<feature type="domain" description="Dynein heavy chain linker" evidence="17">
    <location>
        <begin position="973"/>
        <end position="1374"/>
    </location>
</feature>
<dbReference type="RefSeq" id="XP_055888359.1">
    <property type="nucleotide sequence ID" value="XM_056032384.1"/>
</dbReference>
<dbReference type="InterPro" id="IPR024743">
    <property type="entry name" value="Dynein_HC_stalk"/>
</dbReference>
<comment type="subcellular location">
    <subcellularLocation>
        <location evidence="1">Cell projection</location>
        <location evidence="1">Cilium</location>
        <location evidence="1">Flagellum</location>
    </subcellularLocation>
    <subcellularLocation>
        <location evidence="2">Cytoplasm</location>
        <location evidence="2">Cytoskeleton</location>
        <location evidence="2">Cilium axoneme</location>
    </subcellularLocation>
</comment>
<evidence type="ECO:0000256" key="11">
    <source>
        <dbReference type="ARBA" id="ARBA00023069"/>
    </source>
</evidence>
<dbReference type="InterPro" id="IPR035706">
    <property type="entry name" value="AAA_9"/>
</dbReference>
<dbReference type="OrthoDB" id="447173at2759"/>
<evidence type="ECO:0000259" key="21">
    <source>
        <dbReference type="Pfam" id="PF12781"/>
    </source>
</evidence>
<evidence type="ECO:0000259" key="25">
    <source>
        <dbReference type="Pfam" id="PF18199"/>
    </source>
</evidence>
<dbReference type="FunFam" id="1.20.920.20:FF:000006">
    <property type="entry name" value="Dynein, axonemal, heavy chain 6"/>
    <property type="match status" value="1"/>
</dbReference>
<evidence type="ECO:0000256" key="13">
    <source>
        <dbReference type="ARBA" id="ARBA00023212"/>
    </source>
</evidence>
<dbReference type="Gene3D" id="3.10.490.20">
    <property type="match status" value="1"/>
</dbReference>
<dbReference type="InterPro" id="IPR013602">
    <property type="entry name" value="Dynein_heavy_linker"/>
</dbReference>
<keyword evidence="26" id="KW-1185">Reference proteome</keyword>
<keyword evidence="6" id="KW-0547">Nucleotide-binding</keyword>
<evidence type="ECO:0000256" key="6">
    <source>
        <dbReference type="ARBA" id="ARBA00022741"/>
    </source>
</evidence>
<dbReference type="GO" id="GO:0051959">
    <property type="term" value="F:dynein light intermediate chain binding"/>
    <property type="evidence" value="ECO:0007669"/>
    <property type="project" value="InterPro"/>
</dbReference>
<dbReference type="Pfam" id="PF12775">
    <property type="entry name" value="AAA_7"/>
    <property type="match status" value="1"/>
</dbReference>
<evidence type="ECO:0000256" key="15">
    <source>
        <dbReference type="SAM" id="Coils"/>
    </source>
</evidence>
<feature type="domain" description="Dynein heavy chain AAA module D4" evidence="20">
    <location>
        <begin position="2504"/>
        <end position="2765"/>
    </location>
</feature>
<dbReference type="GO" id="GO:0003341">
    <property type="term" value="P:cilium movement"/>
    <property type="evidence" value="ECO:0007669"/>
    <property type="project" value="UniProtKB-ARBA"/>
</dbReference>
<dbReference type="InterPro" id="IPR043160">
    <property type="entry name" value="Dynein_C_barrel"/>
</dbReference>
<dbReference type="FunFam" id="1.10.8.710:FF:000004">
    <property type="entry name" value="Dynein axonemal heavy chain 6"/>
    <property type="match status" value="1"/>
</dbReference>
<evidence type="ECO:0000256" key="2">
    <source>
        <dbReference type="ARBA" id="ARBA00004430"/>
    </source>
</evidence>
<feature type="domain" description="Dynein heavy chain C-terminal" evidence="25">
    <location>
        <begin position="3908"/>
        <end position="4208"/>
    </location>
</feature>
<keyword evidence="4" id="KW-0963">Cytoplasm</keyword>
<keyword evidence="12" id="KW-0505">Motor protein</keyword>
<dbReference type="Gene3D" id="1.10.472.130">
    <property type="match status" value="1"/>
</dbReference>
<protein>
    <submittedName>
        <fullName evidence="27 28">Dynein axonemal heavy chain 1-like isoform X1</fullName>
    </submittedName>
</protein>
<dbReference type="InterPro" id="IPR041228">
    <property type="entry name" value="Dynein_C"/>
</dbReference>
<feature type="domain" description="Dynein heavy chain 3 AAA+ lid" evidence="23">
    <location>
        <begin position="2359"/>
        <end position="2449"/>
    </location>
</feature>
<evidence type="ECO:0000259" key="24">
    <source>
        <dbReference type="Pfam" id="PF18198"/>
    </source>
</evidence>
<dbReference type="FunFam" id="3.40.50.300:FF:000362">
    <property type="entry name" value="Dynein, axonemal, heavy chain 6"/>
    <property type="match status" value="1"/>
</dbReference>
<evidence type="ECO:0000259" key="22">
    <source>
        <dbReference type="Pfam" id="PF17852"/>
    </source>
</evidence>
<dbReference type="InterPro" id="IPR042219">
    <property type="entry name" value="AAA_lid_11_sf"/>
</dbReference>
<dbReference type="InterPro" id="IPR004273">
    <property type="entry name" value="Dynein_heavy_D6_P-loop"/>
</dbReference>
<evidence type="ECO:0000256" key="5">
    <source>
        <dbReference type="ARBA" id="ARBA00022701"/>
    </source>
</evidence>
<dbReference type="Gene3D" id="6.10.140.1060">
    <property type="match status" value="1"/>
</dbReference>
<evidence type="ECO:0000256" key="14">
    <source>
        <dbReference type="ARBA" id="ARBA00023273"/>
    </source>
</evidence>
<dbReference type="PANTHER" id="PTHR22878:SF73">
    <property type="entry name" value="DYNEIN AXONEMAL HEAVY CHAIN 1"/>
    <property type="match status" value="1"/>
</dbReference>
<dbReference type="Gene3D" id="1.10.8.720">
    <property type="entry name" value="Region D6 of dynein motor"/>
    <property type="match status" value="1"/>
</dbReference>
<evidence type="ECO:0000259" key="19">
    <source>
        <dbReference type="Pfam" id="PF12777"/>
    </source>
</evidence>
<dbReference type="FunFam" id="1.10.287.2620:FF:000002">
    <property type="entry name" value="Dynein heavy chain 2, axonemal"/>
    <property type="match status" value="1"/>
</dbReference>
<dbReference type="FunFam" id="1.20.1270.280:FF:000001">
    <property type="entry name" value="dynein heavy chain 7, axonemal"/>
    <property type="match status" value="1"/>
</dbReference>
<keyword evidence="5" id="KW-0493">Microtubule</keyword>
<dbReference type="FunFam" id="1.10.8.720:FF:000001">
    <property type="entry name" value="dynein heavy chain 7, axonemal"/>
    <property type="match status" value="1"/>
</dbReference>
<dbReference type="InterPro" id="IPR041466">
    <property type="entry name" value="Dynein_AAA5_ext"/>
</dbReference>
<dbReference type="GO" id="GO:0045505">
    <property type="term" value="F:dynein intermediate chain binding"/>
    <property type="evidence" value="ECO:0007669"/>
    <property type="project" value="InterPro"/>
</dbReference>
<comment type="similarity">
    <text evidence="3">Belongs to the dynein heavy chain family.</text>
</comment>
<dbReference type="GO" id="GO:0005858">
    <property type="term" value="C:axonemal dynein complex"/>
    <property type="evidence" value="ECO:0007669"/>
    <property type="project" value="UniProtKB-ARBA"/>
</dbReference>
<keyword evidence="13" id="KW-0206">Cytoskeleton</keyword>
<dbReference type="Gene3D" id="1.20.58.1120">
    <property type="match status" value="1"/>
</dbReference>
<evidence type="ECO:0000313" key="28">
    <source>
        <dbReference type="RefSeq" id="XP_055888360.1"/>
    </source>
</evidence>
<dbReference type="Pfam" id="PF08393">
    <property type="entry name" value="DHC_N2"/>
    <property type="match status" value="1"/>
</dbReference>
<dbReference type="Gene3D" id="3.40.50.300">
    <property type="entry name" value="P-loop containing nucleotide triphosphate hydrolases"/>
    <property type="match status" value="5"/>
</dbReference>
<keyword evidence="7" id="KW-0067">ATP-binding</keyword>
<dbReference type="FunFam" id="3.10.490.20:FF:000001">
    <property type="entry name" value="dynein heavy chain 7, axonemal"/>
    <property type="match status" value="1"/>
</dbReference>
<dbReference type="Pfam" id="PF12777">
    <property type="entry name" value="MT"/>
    <property type="match status" value="1"/>
</dbReference>
<evidence type="ECO:0000313" key="26">
    <source>
        <dbReference type="Proteomes" id="UP001165740"/>
    </source>
</evidence>
<dbReference type="GO" id="GO:0008569">
    <property type="term" value="F:minus-end-directed microtubule motor activity"/>
    <property type="evidence" value="ECO:0007669"/>
    <property type="project" value="InterPro"/>
</dbReference>
<dbReference type="FunFam" id="3.40.50.300:FF:002141">
    <property type="entry name" value="Dynein heavy chain"/>
    <property type="match status" value="1"/>
</dbReference>
<name>A0A9W3AM91_BIOGL</name>
<reference evidence="27 28" key="1">
    <citation type="submission" date="2025-04" db="UniProtKB">
        <authorList>
            <consortium name="RefSeq"/>
        </authorList>
    </citation>
    <scope>IDENTIFICATION</scope>
</reference>
<dbReference type="InterPro" id="IPR041589">
    <property type="entry name" value="DNAH3_AAA_lid_1"/>
</dbReference>
<dbReference type="GO" id="GO:0031514">
    <property type="term" value="C:motile cilium"/>
    <property type="evidence" value="ECO:0007669"/>
    <property type="project" value="UniProtKB-SubCell"/>
</dbReference>
<dbReference type="OMA" id="RIFVCFD"/>
<dbReference type="Gene3D" id="1.10.8.710">
    <property type="match status" value="1"/>
</dbReference>
<dbReference type="Pfam" id="PF12781">
    <property type="entry name" value="AAA_9"/>
    <property type="match status" value="1"/>
</dbReference>
<dbReference type="FunFam" id="3.40.50.300:FF:001328">
    <property type="entry name" value="Dynein heavy chain 6, axonemal"/>
    <property type="match status" value="1"/>
</dbReference>
<dbReference type="SUPFAM" id="SSF52540">
    <property type="entry name" value="P-loop containing nucleoside triphosphate hydrolases"/>
    <property type="match status" value="4"/>
</dbReference>
<dbReference type="Pfam" id="PF12780">
    <property type="entry name" value="AAA_8"/>
    <property type="match status" value="1"/>
</dbReference>
<dbReference type="Gene3D" id="1.20.140.100">
    <property type="entry name" value="Dynein heavy chain, N-terminal domain 2"/>
    <property type="match status" value="1"/>
</dbReference>
<dbReference type="FunFam" id="1.10.8.1220:FF:000001">
    <property type="entry name" value="Dynein axonemal heavy chain 5"/>
    <property type="match status" value="1"/>
</dbReference>
<keyword evidence="14" id="KW-0966">Cell projection</keyword>
<dbReference type="InterPro" id="IPR042228">
    <property type="entry name" value="Dynein_linker_3"/>
</dbReference>
<dbReference type="FunFam" id="1.20.140.100:FF:000004">
    <property type="entry name" value="Dynein axonemal heavy chain 6"/>
    <property type="match status" value="1"/>
</dbReference>
<sequence length="4212" mass="482606">MAFTSGRARLFAAEKKRAPLVNKLKYSDSKYPQVKARGYYSDLITQEADLGEITDITLSGAKTYSSDTLWRINTEKHTPLATNFEVTKEQVDKDLERQVFGPHTGIFTKKAKPGESCASGCDFNALAFEPKVQLPVLHVPGEKPRKVEVERLRRLYARLDLPTLLKERGVVTKLLMPKQHTNLNIILMMNPNDPAPFPPYLPLGYFDNTEFDNRTPKEWMKLGIMTMGQAPIPSVCLLPTKDEDGDKDPTDPSIEYDWFDAGVLDYDPETKMYFVQRVDENCRIVDPNGDMVINGSIDPVTGKRNIYPNQFWIERWRLMFRAEDPRIFADRVAFAYQARKQCEAELRYTLYVDCMPMDGLGNLTPKNFEEIEKRAHSTPGLSKFKMLKEATAKLEHEITLDYCRVMNQFILEKAVRDDPSTFAFVTLPLRYEKPAPMYSKCPDVPPYPYAKQSDSFAYSSIYTITESIEAMCLVRAECNNLLNNMSFFNFKITKLFKLHEFESLQDQATTIMSNYLKEQWLTLLRTHIRKSFMSVRKGWFNIYEDNWAIYQISKMKKFNETVKFIMQDSVRTLLTDSIKNFTSMILDACYTTMDVRPFFRWGNNLLHSPFPPRKSPIFQLDLILDDKVHFSADPESFADIMENLFNNAVYGTWNIPVLEKFIMQDISWSETPLLEAVDKNETEIKELRSTLRDAIISSMIPLQAYAKKFEQFIPIVLMDIKQFIIAYEEENHTNKEMDKEAQKHLREKETILRILPYNIVIGPYLLNVEGVRDLLSSKRLELASSILAIIAKRLRKMADDLITEFKDMLSRITDVPACIEDLFSLREWISEVPAKLDKLRENMSIVMSQYEILDDYNYNPTDEDFQTKILMIGWPLRIEQMCEKKMEALEEDEDKYFRQLESDTITLNERLDTNQIIVAAMAEHSEIDKAHEYANEMRRMYKNLRDCQDLAQLYNSREKLFKLKPTNYSRIGKIMKEFEPFRKLWITTSEWVRWHESWLTDPMSSINAEELERTVTESWKTMQKSVRYFSNIPAVQEVANNIKSNIEDFKPYVPLIQGLTNPGLRQRHWDILSEEIGMKLKPSPNLTFTKVLDLKLDDHIDVISRVSEIAAKEYGIELALNKMEADWENVEFDVQPYKNSGTFMLKASDEISQQLDDHIVMTQAMAFSPYKKEFEERINLWEQKLKLTQDVLDAWMNVQRSWLYLEPIFSSDDITKQLPTESKRYNTMERVWRKLMRMVKAESHVIIICPDENMLTDLKKCSELLDHVSKGLSDYLETKRGHFPRFYFLSDDELLEILSQTKDPRAVQPHLRKCFENIASLKFEEDMKISKMFSGEGECVELCEELYPIGNVEDWMVEIERIMKATVRQVIRNAIPDYQETQRTKFVLQWPGQVVIAICQTYWSSEVQKYLEEKALASYYQQMLQQLEGLRKLVRMDISNIGRMTLSALIVIEVHSRDVIDKMVQENVNDPNAFEWISQLRYYWMEDENLYQRAVNAQFPYGYEYLGNTPRLVITPLTDRCYLTLTGALHLNFGGAPAGPAGTGKTETTKDLGKAFAIQCVVFNCSDQLDYLAMGKFFKGLASCGAWACFDEFNRIDIEVLSVVAQQIQTIQTAQKLRLDTFLFEGVELVLKMSCAVFITMNPGYAGRTELPDNLKALFRPVAMMVPDYALIAEISLFSFGFSEAKNLSQKIVSTFKLSSEQLSSQDHYDFGMRAVKSVISAAGNLKRMYPDMDEQLICLRAIQDVNVPKFLIDDLKLFNGILSDLFPNVKEQPIDYGILNASLRSNCVKLGLKDVDEFILKCIQLYETTVVRHGLMLVGPAGSGKTECYKVLQVAQTELHGQPNPSLSFFCTTHTYVLNPKSITMGQLYGEFDLFTHEWTDGILSTLIRIGTTAATTDKRWYIFDGPVDAVWIENMNTVLDDNKKLCLSSGEIIKLTDHMTMMFEVADLAVASPATVSRCGMVYLGTSVLGIWPLIECWIKTLPPLIKVYSEQLEKLFKNFFLPGLDFIRSNVIEIVGTLDSALTFSHFRIFDCFVSPLKLKMGQKLHDIVSEENQARLVELIEPWFIFSLIWSLGASCDNDGRDKFDLWIRQKIDEHNLAVKFPDTGLVYDYKLDDAGILTQAEEEEEGSERVIRWLNWQHGHQPYQVPSEIKYSDIMVPTIDTCRSSFLVNMFVLNRKKLLAIGPTGTGKTLTMLDKLTRGLTEEYLPEFINFSAKTSANQTQDLIDSKLDKRRKGIYGPPVGKYCVIFIDDLNMPSLETYGAQPPIELIRQFMDFNGWYDRKAIGEFRSLADVNILAAMGPPGGGRNPVTARLLRHFNFLAFTAMSDASLFKIFGTILLSWIANCPHIVKYCDKLVTASINMYNSVQANMLPTPSKSHYTFNLRDLSKVFQGILMGQYEENKSVGAVLRLWYHECCRVFQDRLVDDADRQSFEDILKNTVMKDFDVDFNHIIAHKPIIYADFLNNDQDPRPYTLVKDHALAQKTVEEYLSEFNQATNKKMELVLFMDAICHVSRIARILRQPLGNALLLGMGGSGRQSLTKLASHMSEYDCFQVELSKNYNVHDWHEDLKKVMMKAGLREEPVVFLFSDTQIKNESFLEDLNNILNTGDVPNIYGLDELENIFKEMKPSVVEAGLQPTKTIMFSTYTKRVRSNLHTVITMSPLGEIFRSRLRQFPALVNCCTIDWFCPWPPDALRSVAYKLLGDFGDTEQMKEVLNGLVAMCQVIQDSVTRYSVRFLEEMSRHNYVTPTSYLELLSLFTQLVNSKKGELTLASARLKTGLDKILVTTVEVAKLQEELAIMSPELEVAVKDAVITMEHIAKDTAVAEETKQHVQAEEKAASIKASETEAIAADAQKDLAEALPALESALTSLKNINKSDITEVRALQRPPPGVKLVMEAVCIMKQIAPKKIAGEKPGTKVDDYWEVGKAQLQEPAKFMDSLFQYDKDNIPNEVIKKITPYINDPNFTPNAILKVSRACMAICQWVHAMFKYHFVAITVAPKREKLKKAMEELATTEKILAEAKKKLHEVEAGVAKLQKQYNESMHKKKILEDKCKLCEARLDRADKLINSLAEEKDRWGDTITNYEKLLHNVYGDVLLSAGFVAYLGPFTADYRHVMVKEWSESLHENKVPSSPNPNFLSTMGNPVMIRNWQIHGLPGDNYSIENGVIVSLTQRWPLFIDPQGQANKWIKNMESHNEMEVVKLSSKDFIRTLENAIRFGKPCLMENVGSELDPSLEPVLLKQVFKQQGTLVIKIGDTLVPYHKDFKFYITSKLPNPHYTPEVSTKVTIINFTLSPSGLQDQLLGIVVAEERPDLEDSKNQLIISNAKMKSELKDIEDKILYLLSASQGSPVDDIELIETLDASKITSSEIQTKVKIAETTEKIIDETRSQYIPVAINAQILFFCVADMGKIDPMYQYSLEWFIRIFMNSIAQAERAETLAERVVHINETFTYNLYINVCRSLFEKHKLLFGLLMTVRREMEKGNIDLSDWRWLIAGGTVVPEQLPNPDPSWISVRSWNEILTLPTLPSFKNFASHFKKYIHEFKYIFDSSEPQDIKLPGEWAALDDFQCTLVLKALRPDKVTNAMQNLVAQVLGQKFIEPQTTDLSDVFKESSTTTPLVFVLSTGTDPAGSLYSFAETLKFSKKLSAISLGQGQGPRAEMLMKLAMDKGGWCFFQNCHLAPSWMPTLERLVETIDSDFVHKDFRLWLTSMPSPNFPVYILQNSSKMTVEPPKGIKANMLRSYLSFNDKFFKQCPGKNRIFKHLLFSICLFHAVLLERRKFGALGFNIPYEFTDGDLRICIDQLNMFLQEYNEIPFKVLVYTAGHINYGGRVTDDWDRRCMMNILGDFYCAEVISSSFMYSESGVYRQLPAETELAGYLDYIKNLPINDKPEIFGLHDNANITFAQNETTALLGYLLELQPKSVSGKGMSREEVMEATAKTILEKCPKTIDLKMVCQKYPVLYEQSMNSVLAQEVIRYNRLLMVIHQSLKDLLKALKGLVVMSQKLEEMANSLFINLVPVMWSGKAYPSLKPLSAWVADLIQRMAFINKWVDNGIPSVFWISGFFFPQAFLTGTLQNYARQVAISIDTISFDFKITTADQAQIPPKVGCYIEGLFLEGARFNAITQFLWESVPKELYFSMPPIWLIPTSNRVEPLKGIYHCPVYKTLTRAGTLSTTGHSTNFVFTVELPSSKPERYWIKRGVALMCALDF</sequence>
<feature type="domain" description="Dynein heavy chain AAA lid" evidence="24">
    <location>
        <begin position="3763"/>
        <end position="3902"/>
    </location>
</feature>
<dbReference type="InterPro" id="IPR041658">
    <property type="entry name" value="AAA_lid_11"/>
</dbReference>